<dbReference type="HOGENOM" id="CLU_023330_6_2_1"/>
<protein>
    <submittedName>
        <fullName evidence="4">Serpin, putative</fullName>
    </submittedName>
</protein>
<feature type="domain" description="Serpin" evidence="3">
    <location>
        <begin position="1"/>
        <end position="84"/>
    </location>
</feature>
<dbReference type="Proteomes" id="UP000001555">
    <property type="component" value="Unassembled WGS sequence"/>
</dbReference>
<organism>
    <name type="scientific">Ixodes scapularis</name>
    <name type="common">Black-legged tick</name>
    <name type="synonym">Deer tick</name>
    <dbReference type="NCBI Taxonomy" id="6945"/>
    <lineage>
        <taxon>Eukaryota</taxon>
        <taxon>Metazoa</taxon>
        <taxon>Ecdysozoa</taxon>
        <taxon>Arthropoda</taxon>
        <taxon>Chelicerata</taxon>
        <taxon>Arachnida</taxon>
        <taxon>Acari</taxon>
        <taxon>Parasitiformes</taxon>
        <taxon>Ixodida</taxon>
        <taxon>Ixodoidea</taxon>
        <taxon>Ixodidae</taxon>
        <taxon>Ixodinae</taxon>
        <taxon>Ixodes</taxon>
    </lineage>
</organism>
<evidence type="ECO:0000313" key="6">
    <source>
        <dbReference type="Proteomes" id="UP000001555"/>
    </source>
</evidence>
<name>B7QD24_IXOSC</name>
<dbReference type="InterPro" id="IPR023796">
    <property type="entry name" value="Serpin_dom"/>
</dbReference>
<dbReference type="InterPro" id="IPR036186">
    <property type="entry name" value="Serpin_sf"/>
</dbReference>
<dbReference type="PaxDb" id="6945-B7QD24"/>
<dbReference type="VEuPathDB" id="VectorBase:ISCW024738"/>
<evidence type="ECO:0000256" key="2">
    <source>
        <dbReference type="ARBA" id="ARBA00022900"/>
    </source>
</evidence>
<dbReference type="InParanoid" id="B7QD24"/>
<evidence type="ECO:0000259" key="3">
    <source>
        <dbReference type="Pfam" id="PF00079"/>
    </source>
</evidence>
<dbReference type="InterPro" id="IPR042178">
    <property type="entry name" value="Serpin_sf_1"/>
</dbReference>
<dbReference type="VEuPathDB" id="VectorBase:ISCI024738"/>
<feature type="non-terminal residue" evidence="4">
    <location>
        <position position="1"/>
    </location>
</feature>
<keyword evidence="2" id="KW-0722">Serine protease inhibitor</keyword>
<reference evidence="5" key="2">
    <citation type="submission" date="2020-05" db="UniProtKB">
        <authorList>
            <consortium name="EnsemblMetazoa"/>
        </authorList>
    </citation>
    <scope>IDENTIFICATION</scope>
    <source>
        <strain evidence="5">wikel</strain>
    </source>
</reference>
<dbReference type="EMBL" id="ABJB010246842">
    <property type="status" value="NOT_ANNOTATED_CDS"/>
    <property type="molecule type" value="Genomic_DNA"/>
</dbReference>
<gene>
    <name evidence="4" type="ORF">IscW_ISCW024738</name>
</gene>
<dbReference type="InterPro" id="IPR042185">
    <property type="entry name" value="Serpin_sf_2"/>
</dbReference>
<dbReference type="Pfam" id="PF00079">
    <property type="entry name" value="Serpin"/>
    <property type="match status" value="1"/>
</dbReference>
<dbReference type="AlphaFoldDB" id="B7QD24"/>
<evidence type="ECO:0000256" key="1">
    <source>
        <dbReference type="ARBA" id="ARBA00022690"/>
    </source>
</evidence>
<dbReference type="Gene3D" id="3.30.497.10">
    <property type="entry name" value="Antithrombin, subunit I, domain 2"/>
    <property type="match status" value="1"/>
</dbReference>
<accession>B7QD24</accession>
<sequence length="87" mass="9608">LIRLGAASLFSDANLTGITSDKGLRVTEMRHKARIEVTEERAVSPGGGAIATPKAVPVFFHARHPFLFYVRDHRTQRTILVGLVQQL</sequence>
<dbReference type="SUPFAM" id="SSF56574">
    <property type="entry name" value="Serpins"/>
    <property type="match status" value="1"/>
</dbReference>
<dbReference type="EnsemblMetazoa" id="ISCW024738-RA">
    <property type="protein sequence ID" value="ISCW024738-PA"/>
    <property type="gene ID" value="ISCW024738"/>
</dbReference>
<dbReference type="GO" id="GO:0004867">
    <property type="term" value="F:serine-type endopeptidase inhibitor activity"/>
    <property type="evidence" value="ECO:0007669"/>
    <property type="project" value="UniProtKB-KW"/>
</dbReference>
<dbReference type="EMBL" id="DS910888">
    <property type="protein sequence ID" value="EEC16746.1"/>
    <property type="molecule type" value="Genomic_DNA"/>
</dbReference>
<reference evidence="4 6" key="1">
    <citation type="submission" date="2008-03" db="EMBL/GenBank/DDBJ databases">
        <title>Annotation of Ixodes scapularis.</title>
        <authorList>
            <consortium name="Ixodes scapularis Genome Project Consortium"/>
            <person name="Caler E."/>
            <person name="Hannick L.I."/>
            <person name="Bidwell S."/>
            <person name="Joardar V."/>
            <person name="Thiagarajan M."/>
            <person name="Amedeo P."/>
            <person name="Galinsky K.J."/>
            <person name="Schobel S."/>
            <person name="Inman J."/>
            <person name="Hostetler J."/>
            <person name="Miller J."/>
            <person name="Hammond M."/>
            <person name="Megy K."/>
            <person name="Lawson D."/>
            <person name="Kodira C."/>
            <person name="Sutton G."/>
            <person name="Meyer J."/>
            <person name="Hill C.A."/>
            <person name="Birren B."/>
            <person name="Nene V."/>
            <person name="Collins F."/>
            <person name="Alarcon-Chaidez F."/>
            <person name="Wikel S."/>
            <person name="Strausberg R."/>
        </authorList>
    </citation>
    <scope>NUCLEOTIDE SEQUENCE [LARGE SCALE GENOMIC DNA]</scope>
    <source>
        <strain evidence="6">Wikel</strain>
        <strain evidence="4">Wikel colony</strain>
    </source>
</reference>
<keyword evidence="1" id="KW-0646">Protease inhibitor</keyword>
<proteinExistence type="predicted"/>
<evidence type="ECO:0000313" key="5">
    <source>
        <dbReference type="EnsemblMetazoa" id="ISCW024738-PA"/>
    </source>
</evidence>
<dbReference type="Gene3D" id="2.30.39.10">
    <property type="entry name" value="Alpha-1-antitrypsin, domain 1"/>
    <property type="match status" value="1"/>
</dbReference>
<evidence type="ECO:0000313" key="4">
    <source>
        <dbReference type="EMBL" id="EEC16746.1"/>
    </source>
</evidence>
<keyword evidence="6" id="KW-1185">Reference proteome</keyword>